<gene>
    <name evidence="7" type="ordered locus">Shel_27150</name>
</gene>
<organism evidence="7 8">
    <name type="scientific">Slackia heliotrinireducens (strain ATCC 29202 / DSM 20476 / NCTC 11029 / RHS 1)</name>
    <name type="common">Peptococcus heliotrinreducens</name>
    <dbReference type="NCBI Taxonomy" id="471855"/>
    <lineage>
        <taxon>Bacteria</taxon>
        <taxon>Bacillati</taxon>
        <taxon>Actinomycetota</taxon>
        <taxon>Coriobacteriia</taxon>
        <taxon>Eggerthellales</taxon>
        <taxon>Eggerthellaceae</taxon>
        <taxon>Slackia</taxon>
    </lineage>
</organism>
<keyword evidence="4 5" id="KW-0472">Membrane</keyword>
<accession>C7N3J0</accession>
<keyword evidence="3 5" id="KW-1133">Transmembrane helix</keyword>
<keyword evidence="2 5" id="KW-0812">Transmembrane</keyword>
<dbReference type="NCBIfam" id="NF038017">
    <property type="entry name" value="ABC_perm1"/>
    <property type="match status" value="1"/>
</dbReference>
<evidence type="ECO:0000256" key="1">
    <source>
        <dbReference type="ARBA" id="ARBA00004141"/>
    </source>
</evidence>
<name>C7N3J0_SLAHD</name>
<feature type="transmembrane region" description="Helical" evidence="5">
    <location>
        <begin position="154"/>
        <end position="181"/>
    </location>
</feature>
<feature type="domain" description="ABC transmembrane type-1" evidence="6">
    <location>
        <begin position="24"/>
        <end position="220"/>
    </location>
</feature>
<sequence>MIMNELIQAFSLVLTPGSELSQIVLLTLRMSVFSTVISTAIGVPLGVCIGLYRFPGKRLVMRILNTLMGLPPVLAGLIVFFILSRSGPLGTLKLLYSLTAMVIAQVVLITPIVCGLSATAISGVAPLVHETAHGMGLSRHHELLCLLYECRSQLFSILFVAFGRSIGEVGAVMLVGGNVQYKTRVMTTAIMLETNMGHFEYAVALGIVLLVVSFVVNSVALTLQERTGTTKVQGAWSTSRGGKLGGKA</sequence>
<dbReference type="KEGG" id="shi:Shel_27150"/>
<keyword evidence="5" id="KW-0813">Transport</keyword>
<dbReference type="GO" id="GO:0005886">
    <property type="term" value="C:plasma membrane"/>
    <property type="evidence" value="ECO:0007669"/>
    <property type="project" value="UniProtKB-SubCell"/>
</dbReference>
<evidence type="ECO:0000313" key="8">
    <source>
        <dbReference type="Proteomes" id="UP000002026"/>
    </source>
</evidence>
<dbReference type="EMBL" id="CP001684">
    <property type="protein sequence ID" value="ACV23713.1"/>
    <property type="molecule type" value="Genomic_DNA"/>
</dbReference>
<dbReference type="PROSITE" id="PS50928">
    <property type="entry name" value="ABC_TM1"/>
    <property type="match status" value="1"/>
</dbReference>
<dbReference type="eggNOG" id="COG4662">
    <property type="taxonomic scope" value="Bacteria"/>
</dbReference>
<dbReference type="Gene3D" id="1.10.3720.10">
    <property type="entry name" value="MetI-like"/>
    <property type="match status" value="1"/>
</dbReference>
<proteinExistence type="inferred from homology"/>
<reference evidence="7 8" key="1">
    <citation type="journal article" date="2009" name="Stand. Genomic Sci.">
        <title>Complete genome sequence of Slackia heliotrinireducens type strain (RHS 1).</title>
        <authorList>
            <person name="Pukall R."/>
            <person name="Lapidus A."/>
            <person name="Nolan M."/>
            <person name="Copeland A."/>
            <person name="Glavina Del Rio T."/>
            <person name="Lucas S."/>
            <person name="Chen F."/>
            <person name="Tice H."/>
            <person name="Cheng J.F."/>
            <person name="Chertkov O."/>
            <person name="Bruce D."/>
            <person name="Goodwin L."/>
            <person name="Kuske C."/>
            <person name="Brettin T."/>
            <person name="Detter J.C."/>
            <person name="Han C."/>
            <person name="Pitluck S."/>
            <person name="Pati A."/>
            <person name="Mavrommatis K."/>
            <person name="Ivanova N."/>
            <person name="Ovchinnikova G."/>
            <person name="Chen A."/>
            <person name="Palaniappan K."/>
            <person name="Schneider S."/>
            <person name="Rohde M."/>
            <person name="Chain P."/>
            <person name="D'haeseleer P."/>
            <person name="Goker M."/>
            <person name="Bristow J."/>
            <person name="Eisen J.A."/>
            <person name="Markowitz V."/>
            <person name="Kyrpides N.C."/>
            <person name="Klenk H.P."/>
            <person name="Hugenholtz P."/>
        </authorList>
    </citation>
    <scope>NUCLEOTIDE SEQUENCE [LARGE SCALE GENOMIC DNA]</scope>
    <source>
        <strain evidence="8">ATCC 29202 / DSM 20476 / NCTC 11029 / RHS 1</strain>
    </source>
</reference>
<protein>
    <submittedName>
        <fullName evidence="7">ABC-type tungstate transport system, periplasmic component</fullName>
    </submittedName>
</protein>
<evidence type="ECO:0000256" key="2">
    <source>
        <dbReference type="ARBA" id="ARBA00022692"/>
    </source>
</evidence>
<feature type="transmembrane region" description="Helical" evidence="5">
    <location>
        <begin position="31"/>
        <end position="52"/>
    </location>
</feature>
<comment type="similarity">
    <text evidence="5">Belongs to the binding-protein-dependent transport system permease family.</text>
</comment>
<dbReference type="PANTHER" id="PTHR43632:SF1">
    <property type="entry name" value="PERMEASE COMPONENT OF TUNGSTATE ABC TRANSPORTER"/>
    <property type="match status" value="1"/>
</dbReference>
<dbReference type="HOGENOM" id="CLU_016047_14_2_11"/>
<dbReference type="AlphaFoldDB" id="C7N3J0"/>
<dbReference type="Proteomes" id="UP000002026">
    <property type="component" value="Chromosome"/>
</dbReference>
<dbReference type="PANTHER" id="PTHR43632">
    <property type="entry name" value="PERMEASE COMPONENT OF TUNGSTATE ABC TRANSPORTER"/>
    <property type="match status" value="1"/>
</dbReference>
<dbReference type="CDD" id="cd06261">
    <property type="entry name" value="TM_PBP2"/>
    <property type="match status" value="1"/>
</dbReference>
<feature type="transmembrane region" description="Helical" evidence="5">
    <location>
        <begin position="201"/>
        <end position="223"/>
    </location>
</feature>
<evidence type="ECO:0000259" key="6">
    <source>
        <dbReference type="PROSITE" id="PS50928"/>
    </source>
</evidence>
<dbReference type="InterPro" id="IPR049783">
    <property type="entry name" value="ABC_perm_TupB-like"/>
</dbReference>
<dbReference type="InterPro" id="IPR035906">
    <property type="entry name" value="MetI-like_sf"/>
</dbReference>
<evidence type="ECO:0000256" key="3">
    <source>
        <dbReference type="ARBA" id="ARBA00022989"/>
    </source>
</evidence>
<dbReference type="STRING" id="471855.Shel_27150"/>
<feature type="transmembrane region" description="Helical" evidence="5">
    <location>
        <begin position="95"/>
        <end position="128"/>
    </location>
</feature>
<dbReference type="GO" id="GO:0055085">
    <property type="term" value="P:transmembrane transport"/>
    <property type="evidence" value="ECO:0007669"/>
    <property type="project" value="InterPro"/>
</dbReference>
<keyword evidence="8" id="KW-1185">Reference proteome</keyword>
<evidence type="ECO:0000256" key="4">
    <source>
        <dbReference type="ARBA" id="ARBA00023136"/>
    </source>
</evidence>
<evidence type="ECO:0000256" key="5">
    <source>
        <dbReference type="RuleBase" id="RU363032"/>
    </source>
</evidence>
<dbReference type="Pfam" id="PF00528">
    <property type="entry name" value="BPD_transp_1"/>
    <property type="match status" value="1"/>
</dbReference>
<dbReference type="SUPFAM" id="SSF161098">
    <property type="entry name" value="MetI-like"/>
    <property type="match status" value="1"/>
</dbReference>
<comment type="subcellular location">
    <subcellularLocation>
        <location evidence="5">Cell membrane</location>
        <topology evidence="5">Multi-pass membrane protein</topology>
    </subcellularLocation>
    <subcellularLocation>
        <location evidence="1">Membrane</location>
        <topology evidence="1">Multi-pass membrane protein</topology>
    </subcellularLocation>
</comment>
<dbReference type="InterPro" id="IPR000515">
    <property type="entry name" value="MetI-like"/>
</dbReference>
<evidence type="ECO:0000313" key="7">
    <source>
        <dbReference type="EMBL" id="ACV23713.1"/>
    </source>
</evidence>
<feature type="transmembrane region" description="Helical" evidence="5">
    <location>
        <begin position="64"/>
        <end position="83"/>
    </location>
</feature>